<sequence length="527" mass="56598">MMMRLYELDAFHKASGHVHRWYLCAGSRGYQSRGTDTPARVTWLPLVGQWDSVAVEAAGAGGGSALRTADLRLMNVRSADTLPRWANVLDVTAATLLRVELGVRPLNALLTDYVIRTIVVKEVDEAEAYSTAVTVWRAKAGLIQPDKTELRLPLWDRLADFDAPLLDPEDCYAGTGGLEGPATLAGMTKERCWGWRPIVAPTYLGVINGRHTYSCNGGHPIEGIVRGWDKAKLYALVTGTPSATNSPAEFAVNTSTGIITIGGGKPEDFRIELKGNKTAGVWHRYIGQIVAHLATTHGGIIDTADVAGIDATPRTAGLYLPAGDTTTHRAAYDKLVGSVARGRWYIDLTDRLIVTRLPRATAATPLRSYRKAAGETDGLRPTAGNSEVPAKQAIVRYAENTTPASETATAATADDAALWTTQWRQAPSAVDTTVAAAWGVSAKPAYLDTALTIAAEAAAEAPLWLEEKADPPRQYELRVRDGAPGLWIGDAIRVTDDIAGFETGATAVIYGRTNRERGGGAILYLER</sequence>
<name>A0ABU0MED3_9PROT</name>
<dbReference type="Proteomes" id="UP001244552">
    <property type="component" value="Unassembled WGS sequence"/>
</dbReference>
<organism evidence="1 2">
    <name type="scientific">Azospirillum picis</name>
    <dbReference type="NCBI Taxonomy" id="488438"/>
    <lineage>
        <taxon>Bacteria</taxon>
        <taxon>Pseudomonadati</taxon>
        <taxon>Pseudomonadota</taxon>
        <taxon>Alphaproteobacteria</taxon>
        <taxon>Rhodospirillales</taxon>
        <taxon>Azospirillaceae</taxon>
        <taxon>Azospirillum</taxon>
    </lineage>
</organism>
<accession>A0ABU0MED3</accession>
<reference evidence="1 2" key="1">
    <citation type="submission" date="2023-07" db="EMBL/GenBank/DDBJ databases">
        <title>Genomic Encyclopedia of Type Strains, Phase IV (KMG-IV): sequencing the most valuable type-strain genomes for metagenomic binning, comparative biology and taxonomic classification.</title>
        <authorList>
            <person name="Goeker M."/>
        </authorList>
    </citation>
    <scope>NUCLEOTIDE SEQUENCE [LARGE SCALE GENOMIC DNA]</scope>
    <source>
        <strain evidence="1 2">DSM 19922</strain>
    </source>
</reference>
<keyword evidence="2" id="KW-1185">Reference proteome</keyword>
<protein>
    <recommendedName>
        <fullName evidence="3">Tip attachment protein J domain-containing protein</fullName>
    </recommendedName>
</protein>
<dbReference type="RefSeq" id="WP_209978683.1">
    <property type="nucleotide sequence ID" value="NZ_JAGINO010000002.1"/>
</dbReference>
<comment type="caution">
    <text evidence="1">The sequence shown here is derived from an EMBL/GenBank/DDBJ whole genome shotgun (WGS) entry which is preliminary data.</text>
</comment>
<evidence type="ECO:0000313" key="2">
    <source>
        <dbReference type="Proteomes" id="UP001244552"/>
    </source>
</evidence>
<evidence type="ECO:0008006" key="3">
    <source>
        <dbReference type="Google" id="ProtNLM"/>
    </source>
</evidence>
<proteinExistence type="predicted"/>
<dbReference type="EMBL" id="JAUSVU010000002">
    <property type="protein sequence ID" value="MDQ0531786.1"/>
    <property type="molecule type" value="Genomic_DNA"/>
</dbReference>
<gene>
    <name evidence="1" type="ORF">QO018_000622</name>
</gene>
<evidence type="ECO:0000313" key="1">
    <source>
        <dbReference type="EMBL" id="MDQ0531786.1"/>
    </source>
</evidence>